<evidence type="ECO:0000256" key="4">
    <source>
        <dbReference type="ARBA" id="ARBA00022840"/>
    </source>
</evidence>
<dbReference type="GO" id="GO:0003777">
    <property type="term" value="F:microtubule motor activity"/>
    <property type="evidence" value="ECO:0007669"/>
    <property type="project" value="InterPro"/>
</dbReference>
<protein>
    <recommendedName>
        <fullName evidence="7">Kinesin-like protein</fullName>
    </recommendedName>
</protein>
<dbReference type="Proteomes" id="UP001295684">
    <property type="component" value="Unassembled WGS sequence"/>
</dbReference>
<evidence type="ECO:0000259" key="10">
    <source>
        <dbReference type="PROSITE" id="PS50067"/>
    </source>
</evidence>
<evidence type="ECO:0000256" key="6">
    <source>
        <dbReference type="PROSITE-ProRule" id="PRU00283"/>
    </source>
</evidence>
<keyword evidence="7" id="KW-0493">Microtubule</keyword>
<dbReference type="SUPFAM" id="SSF52540">
    <property type="entry name" value="P-loop containing nucleoside triphosphate hydrolases"/>
    <property type="match status" value="1"/>
</dbReference>
<sequence length="863" mass="99887">MRKNIRNKEKIKVAIRLRPYIDQDITNNVDLEQQMQEDQRLLYIKDNRTVITNSKVKKAHKFDKVLSEEMSQQDLYEECRIDKYVDHVVDGYNATVFAYGQTGSGKTFTMEGYKYKMNETLNGFSQFESTPVAMTRQNENIGIIPRIVGELFHKIQGVELKKYRIYCSYLQIYQEKIYDLLNPLHSRKEYLQSSNNQQPEGLKLHFDARNDRFNVDNLYKFECKNAKELMNYFHYGLKNKVMSSHALNEASSRSHCILSITVESIERENPDNIIVSTMQLVDLAGSERSSQTLNANLSEQISLKLKKEAIEINKSLFTLRQVVSMLNKAEGGKGNYVPYRESKLTSLLKHSLGGNSFCLMIACISPSSKFFNENISTLMYASKASCISNKPIKNHDPKNKVISGLKKEVQSLRNQLMMAHNLMGKGKNLCSKCGKNLSDSDEDSAESLPNMVVEPQDHLKSSLVGPASIAQDEDNKSNSKLNLSRLNSEKQPQLPDFKKMFEKNETMMDKMTEDLMSLKEIMSAQNKLGLFERILLSAKMVKNVLKRNLELNKDYMDHTLEIDELQKNVAQFQLENEEIRDRLSIMEALTGTDSYYIQMNYSSVKDELIADLGKKEKMGMLDQDKMIALIYEFNKENSILKKRIERIEKKKIRNKFMQINDGMNSTDYSSNNVAQNKYFMGNGNTQRVDNELDDKSYARGYRCNTSPKFQERDCDTEPVRCVVDASEINQSMNMNQHYMNNGYQLEPVTTHKRFKNHLERRDKLLKDSSRGIDYQQYDTLNSSLLNYEDADSQIHFEKRLKKRTMTAIRHKKGASINVNQSIYNIGTDNFRPKIKRRKQQSFIAPLPPTKTSTSRMRSYSRKF</sequence>
<accession>A0AAD1Y5T2</accession>
<dbReference type="EMBL" id="CAMPGE010026733">
    <property type="protein sequence ID" value="CAI2384406.1"/>
    <property type="molecule type" value="Genomic_DNA"/>
</dbReference>
<keyword evidence="2" id="KW-0963">Cytoplasm</keyword>
<dbReference type="GO" id="GO:0005874">
    <property type="term" value="C:microtubule"/>
    <property type="evidence" value="ECO:0007669"/>
    <property type="project" value="UniProtKB-KW"/>
</dbReference>
<dbReference type="InterPro" id="IPR036961">
    <property type="entry name" value="Kinesin_motor_dom_sf"/>
</dbReference>
<name>A0AAD1Y5T2_EUPCR</name>
<dbReference type="PROSITE" id="PS00411">
    <property type="entry name" value="KINESIN_MOTOR_1"/>
    <property type="match status" value="1"/>
</dbReference>
<evidence type="ECO:0000256" key="8">
    <source>
        <dbReference type="SAM" id="Coils"/>
    </source>
</evidence>
<keyword evidence="5 8" id="KW-0175">Coiled coil</keyword>
<dbReference type="SMART" id="SM00129">
    <property type="entry name" value="KISc"/>
    <property type="match status" value="1"/>
</dbReference>
<evidence type="ECO:0000256" key="9">
    <source>
        <dbReference type="SAM" id="MobiDB-lite"/>
    </source>
</evidence>
<evidence type="ECO:0000313" key="11">
    <source>
        <dbReference type="EMBL" id="CAI2384406.1"/>
    </source>
</evidence>
<dbReference type="GO" id="GO:0005524">
    <property type="term" value="F:ATP binding"/>
    <property type="evidence" value="ECO:0007669"/>
    <property type="project" value="UniProtKB-UniRule"/>
</dbReference>
<evidence type="ECO:0000256" key="1">
    <source>
        <dbReference type="ARBA" id="ARBA00004496"/>
    </source>
</evidence>
<dbReference type="Pfam" id="PF00225">
    <property type="entry name" value="Kinesin"/>
    <property type="match status" value="1"/>
</dbReference>
<evidence type="ECO:0000256" key="5">
    <source>
        <dbReference type="ARBA" id="ARBA00023054"/>
    </source>
</evidence>
<dbReference type="InterPro" id="IPR019821">
    <property type="entry name" value="Kinesin_motor_CS"/>
</dbReference>
<reference evidence="11" key="1">
    <citation type="submission" date="2023-07" db="EMBL/GenBank/DDBJ databases">
        <authorList>
            <consortium name="AG Swart"/>
            <person name="Singh M."/>
            <person name="Singh A."/>
            <person name="Seah K."/>
            <person name="Emmerich C."/>
        </authorList>
    </citation>
    <scope>NUCLEOTIDE SEQUENCE</scope>
    <source>
        <strain evidence="11">DP1</strain>
    </source>
</reference>
<feature type="binding site" evidence="6">
    <location>
        <begin position="100"/>
        <end position="107"/>
    </location>
    <ligand>
        <name>ATP</name>
        <dbReference type="ChEBI" id="CHEBI:30616"/>
    </ligand>
</feature>
<dbReference type="AlphaFoldDB" id="A0AAD1Y5T2"/>
<organism evidence="11 12">
    <name type="scientific">Euplotes crassus</name>
    <dbReference type="NCBI Taxonomy" id="5936"/>
    <lineage>
        <taxon>Eukaryota</taxon>
        <taxon>Sar</taxon>
        <taxon>Alveolata</taxon>
        <taxon>Ciliophora</taxon>
        <taxon>Intramacronucleata</taxon>
        <taxon>Spirotrichea</taxon>
        <taxon>Hypotrichia</taxon>
        <taxon>Euplotida</taxon>
        <taxon>Euplotidae</taxon>
        <taxon>Moneuplotes</taxon>
    </lineage>
</organism>
<evidence type="ECO:0000313" key="12">
    <source>
        <dbReference type="Proteomes" id="UP001295684"/>
    </source>
</evidence>
<dbReference type="InterPro" id="IPR027417">
    <property type="entry name" value="P-loop_NTPase"/>
</dbReference>
<dbReference type="Gene3D" id="3.40.850.10">
    <property type="entry name" value="Kinesin motor domain"/>
    <property type="match status" value="1"/>
</dbReference>
<keyword evidence="3 6" id="KW-0547">Nucleotide-binding</keyword>
<dbReference type="GO" id="GO:0007018">
    <property type="term" value="P:microtubule-based movement"/>
    <property type="evidence" value="ECO:0007669"/>
    <property type="project" value="InterPro"/>
</dbReference>
<comment type="similarity">
    <text evidence="6 7">Belongs to the TRAFAC class myosin-kinesin ATPase superfamily. Kinesin family.</text>
</comment>
<feature type="region of interest" description="Disordered" evidence="9">
    <location>
        <begin position="467"/>
        <end position="489"/>
    </location>
</feature>
<feature type="coiled-coil region" evidence="8">
    <location>
        <begin position="548"/>
        <end position="589"/>
    </location>
</feature>
<dbReference type="GO" id="GO:0005875">
    <property type="term" value="C:microtubule associated complex"/>
    <property type="evidence" value="ECO:0007669"/>
    <property type="project" value="TreeGrafter"/>
</dbReference>
<keyword evidence="12" id="KW-1185">Reference proteome</keyword>
<evidence type="ECO:0000256" key="2">
    <source>
        <dbReference type="ARBA" id="ARBA00022490"/>
    </source>
</evidence>
<comment type="caution">
    <text evidence="11">The sequence shown here is derived from an EMBL/GenBank/DDBJ whole genome shotgun (WGS) entry which is preliminary data.</text>
</comment>
<keyword evidence="4 6" id="KW-0067">ATP-binding</keyword>
<evidence type="ECO:0000256" key="3">
    <source>
        <dbReference type="ARBA" id="ARBA00022741"/>
    </source>
</evidence>
<feature type="domain" description="Kinesin motor" evidence="10">
    <location>
        <begin position="10"/>
        <end position="387"/>
    </location>
</feature>
<dbReference type="GO" id="GO:0007052">
    <property type="term" value="P:mitotic spindle organization"/>
    <property type="evidence" value="ECO:0007669"/>
    <property type="project" value="TreeGrafter"/>
</dbReference>
<dbReference type="GO" id="GO:0051231">
    <property type="term" value="P:spindle elongation"/>
    <property type="evidence" value="ECO:0007669"/>
    <property type="project" value="TreeGrafter"/>
</dbReference>
<dbReference type="PANTHER" id="PTHR47969">
    <property type="entry name" value="CHROMOSOME-ASSOCIATED KINESIN KIF4A-RELATED"/>
    <property type="match status" value="1"/>
</dbReference>
<dbReference type="PRINTS" id="PR00380">
    <property type="entry name" value="KINESINHEAVY"/>
</dbReference>
<dbReference type="GO" id="GO:0008017">
    <property type="term" value="F:microtubule binding"/>
    <property type="evidence" value="ECO:0007669"/>
    <property type="project" value="InterPro"/>
</dbReference>
<keyword evidence="6 7" id="KW-0505">Motor protein</keyword>
<gene>
    <name evidence="11" type="ORF">ECRASSUSDP1_LOCUS25931</name>
</gene>
<evidence type="ECO:0000256" key="7">
    <source>
        <dbReference type="RuleBase" id="RU000394"/>
    </source>
</evidence>
<dbReference type="InterPro" id="IPR027640">
    <property type="entry name" value="Kinesin-like_fam"/>
</dbReference>
<proteinExistence type="inferred from homology"/>
<dbReference type="InterPro" id="IPR001752">
    <property type="entry name" value="Kinesin_motor_dom"/>
</dbReference>
<dbReference type="GO" id="GO:0005737">
    <property type="term" value="C:cytoplasm"/>
    <property type="evidence" value="ECO:0007669"/>
    <property type="project" value="UniProtKB-SubCell"/>
</dbReference>
<dbReference type="PROSITE" id="PS50067">
    <property type="entry name" value="KINESIN_MOTOR_2"/>
    <property type="match status" value="1"/>
</dbReference>
<comment type="subcellular location">
    <subcellularLocation>
        <location evidence="1">Cytoplasm</location>
    </subcellularLocation>
</comment>
<dbReference type="PANTHER" id="PTHR47969:SF15">
    <property type="entry name" value="CHROMOSOME-ASSOCIATED KINESIN KIF4A-RELATED"/>
    <property type="match status" value="1"/>
</dbReference>
<feature type="compositionally biased region" description="Low complexity" evidence="9">
    <location>
        <begin position="478"/>
        <end position="489"/>
    </location>
</feature>
<dbReference type="CDD" id="cd00106">
    <property type="entry name" value="KISc"/>
    <property type="match status" value="1"/>
</dbReference>